<gene>
    <name evidence="3" type="ORF">B0H67DRAFT_552660</name>
</gene>
<feature type="region of interest" description="Disordered" evidence="1">
    <location>
        <begin position="1"/>
        <end position="23"/>
    </location>
</feature>
<dbReference type="InterPro" id="IPR057725">
    <property type="entry name" value="Ams2-SPT21_N"/>
</dbReference>
<keyword evidence="4" id="KW-1185">Reference proteome</keyword>
<comment type="caution">
    <text evidence="3">The sequence shown here is derived from an EMBL/GenBank/DDBJ whole genome shotgun (WGS) entry which is preliminary data.</text>
</comment>
<feature type="region of interest" description="Disordered" evidence="1">
    <location>
        <begin position="547"/>
        <end position="801"/>
    </location>
</feature>
<feature type="compositionally biased region" description="Low complexity" evidence="1">
    <location>
        <begin position="301"/>
        <end position="317"/>
    </location>
</feature>
<accession>A0AA40AR63</accession>
<feature type="compositionally biased region" description="Polar residues" evidence="1">
    <location>
        <begin position="460"/>
        <end position="478"/>
    </location>
</feature>
<feature type="compositionally biased region" description="Low complexity" evidence="1">
    <location>
        <begin position="504"/>
        <end position="519"/>
    </location>
</feature>
<feature type="compositionally biased region" description="Polar residues" evidence="1">
    <location>
        <begin position="943"/>
        <end position="953"/>
    </location>
</feature>
<feature type="compositionally biased region" description="Polar residues" evidence="1">
    <location>
        <begin position="1155"/>
        <end position="1178"/>
    </location>
</feature>
<dbReference type="GO" id="GO:0030466">
    <property type="term" value="P:silent mating-type cassette heterochromatin formation"/>
    <property type="evidence" value="ECO:0007669"/>
    <property type="project" value="TreeGrafter"/>
</dbReference>
<feature type="compositionally biased region" description="Low complexity" evidence="1">
    <location>
        <begin position="1136"/>
        <end position="1149"/>
    </location>
</feature>
<feature type="region of interest" description="Disordered" evidence="1">
    <location>
        <begin position="1004"/>
        <end position="1046"/>
    </location>
</feature>
<dbReference type="InterPro" id="IPR013088">
    <property type="entry name" value="Znf_NHR/GATA"/>
</dbReference>
<dbReference type="PANTHER" id="PTHR39147">
    <property type="entry name" value="PROTEIN SPT21"/>
    <property type="match status" value="1"/>
</dbReference>
<dbReference type="Gene3D" id="3.30.50.10">
    <property type="entry name" value="Erythroid Transcription Factor GATA-1, subunit A"/>
    <property type="match status" value="1"/>
</dbReference>
<dbReference type="InterPro" id="IPR042403">
    <property type="entry name" value="Spt21/Ams2"/>
</dbReference>
<feature type="region of interest" description="Disordered" evidence="1">
    <location>
        <begin position="460"/>
        <end position="533"/>
    </location>
</feature>
<dbReference type="Pfam" id="PF25823">
    <property type="entry name" value="Ams2-SPT21_N"/>
    <property type="match status" value="1"/>
</dbReference>
<dbReference type="GO" id="GO:0000183">
    <property type="term" value="P:rDNA heterochromatin formation"/>
    <property type="evidence" value="ECO:0007669"/>
    <property type="project" value="TreeGrafter"/>
</dbReference>
<organism evidence="3 4">
    <name type="scientific">Lasiosphaeris hirsuta</name>
    <dbReference type="NCBI Taxonomy" id="260670"/>
    <lineage>
        <taxon>Eukaryota</taxon>
        <taxon>Fungi</taxon>
        <taxon>Dikarya</taxon>
        <taxon>Ascomycota</taxon>
        <taxon>Pezizomycotina</taxon>
        <taxon>Sordariomycetes</taxon>
        <taxon>Sordariomycetidae</taxon>
        <taxon>Sordariales</taxon>
        <taxon>Lasiosphaeriaceae</taxon>
        <taxon>Lasiosphaeris</taxon>
    </lineage>
</organism>
<feature type="compositionally biased region" description="Low complexity" evidence="1">
    <location>
        <begin position="653"/>
        <end position="664"/>
    </location>
</feature>
<dbReference type="EMBL" id="JAUKUA010000003">
    <property type="protein sequence ID" value="KAK0720495.1"/>
    <property type="molecule type" value="Genomic_DNA"/>
</dbReference>
<evidence type="ECO:0000313" key="3">
    <source>
        <dbReference type="EMBL" id="KAK0720495.1"/>
    </source>
</evidence>
<feature type="compositionally biased region" description="Polar residues" evidence="1">
    <location>
        <begin position="636"/>
        <end position="652"/>
    </location>
</feature>
<feature type="compositionally biased region" description="Polar residues" evidence="1">
    <location>
        <begin position="1079"/>
        <end position="1091"/>
    </location>
</feature>
<protein>
    <recommendedName>
        <fullName evidence="2">Ams2/SPT21 N-terminal domain-containing protein</fullName>
    </recommendedName>
</protein>
<feature type="compositionally biased region" description="Polar residues" evidence="1">
    <location>
        <begin position="1004"/>
        <end position="1022"/>
    </location>
</feature>
<evidence type="ECO:0000259" key="2">
    <source>
        <dbReference type="Pfam" id="PF25823"/>
    </source>
</evidence>
<name>A0AA40AR63_9PEZI</name>
<feature type="region of interest" description="Disordered" evidence="1">
    <location>
        <begin position="1063"/>
        <end position="1190"/>
    </location>
</feature>
<feature type="region of interest" description="Disordered" evidence="1">
    <location>
        <begin position="199"/>
        <end position="353"/>
    </location>
</feature>
<feature type="compositionally biased region" description="Polar residues" evidence="1">
    <location>
        <begin position="216"/>
        <end position="230"/>
    </location>
</feature>
<feature type="compositionally biased region" description="Basic and acidic residues" evidence="1">
    <location>
        <begin position="965"/>
        <end position="974"/>
    </location>
</feature>
<dbReference type="PANTHER" id="PTHR39147:SF1">
    <property type="entry name" value="PROTEIN SPT21"/>
    <property type="match status" value="1"/>
</dbReference>
<dbReference type="Proteomes" id="UP001172102">
    <property type="component" value="Unassembled WGS sequence"/>
</dbReference>
<dbReference type="GO" id="GO:0008270">
    <property type="term" value="F:zinc ion binding"/>
    <property type="evidence" value="ECO:0007669"/>
    <property type="project" value="InterPro"/>
</dbReference>
<dbReference type="GO" id="GO:0006357">
    <property type="term" value="P:regulation of transcription by RNA polymerase II"/>
    <property type="evidence" value="ECO:0007669"/>
    <property type="project" value="TreeGrafter"/>
</dbReference>
<proteinExistence type="predicted"/>
<evidence type="ECO:0000313" key="4">
    <source>
        <dbReference type="Proteomes" id="UP001172102"/>
    </source>
</evidence>
<reference evidence="3" key="1">
    <citation type="submission" date="2023-06" db="EMBL/GenBank/DDBJ databases">
        <title>Genome-scale phylogeny and comparative genomics of the fungal order Sordariales.</title>
        <authorList>
            <consortium name="Lawrence Berkeley National Laboratory"/>
            <person name="Hensen N."/>
            <person name="Bonometti L."/>
            <person name="Westerberg I."/>
            <person name="Brannstrom I.O."/>
            <person name="Guillou S."/>
            <person name="Cros-Aarteil S."/>
            <person name="Calhoun S."/>
            <person name="Haridas S."/>
            <person name="Kuo A."/>
            <person name="Mondo S."/>
            <person name="Pangilinan J."/>
            <person name="Riley R."/>
            <person name="Labutti K."/>
            <person name="Andreopoulos B."/>
            <person name="Lipzen A."/>
            <person name="Chen C."/>
            <person name="Yanf M."/>
            <person name="Daum C."/>
            <person name="Ng V."/>
            <person name="Clum A."/>
            <person name="Steindorff A."/>
            <person name="Ohm R."/>
            <person name="Martin F."/>
            <person name="Silar P."/>
            <person name="Natvig D."/>
            <person name="Lalanne C."/>
            <person name="Gautier V."/>
            <person name="Ament-Velasquez S.L."/>
            <person name="Kruys A."/>
            <person name="Hutchinson M.I."/>
            <person name="Powell A.J."/>
            <person name="Barry K."/>
            <person name="Miller A.N."/>
            <person name="Grigoriev I.V."/>
            <person name="Debuchy R."/>
            <person name="Gladieux P."/>
            <person name="Thoren M.H."/>
            <person name="Johannesson H."/>
        </authorList>
    </citation>
    <scope>NUCLEOTIDE SEQUENCE</scope>
    <source>
        <strain evidence="3">SMH4607-1</strain>
    </source>
</reference>
<feature type="compositionally biased region" description="Low complexity" evidence="1">
    <location>
        <begin position="742"/>
        <end position="755"/>
    </location>
</feature>
<feature type="domain" description="Ams2/SPT21 N-terminal" evidence="2">
    <location>
        <begin position="24"/>
        <end position="159"/>
    </location>
</feature>
<feature type="region of interest" description="Disordered" evidence="1">
    <location>
        <begin position="914"/>
        <end position="986"/>
    </location>
</feature>
<dbReference type="SUPFAM" id="SSF57716">
    <property type="entry name" value="Glucocorticoid receptor-like (DNA-binding domain)"/>
    <property type="match status" value="1"/>
</dbReference>
<evidence type="ECO:0000256" key="1">
    <source>
        <dbReference type="SAM" id="MobiDB-lite"/>
    </source>
</evidence>
<sequence length="1328" mass="144109">MATPNSHAWSAASPQPAGGDDYGLQARPMGLKVHYTFDRDNQIHCLARWPHIIQIQSMPFDDRTTIGVVDLRTVLQAVAQCSPEIVNQHDNDYSVYATDYSEPDWPLVGQGMLSWGLDQNNNDQQQPQMVTGRVTRNMMALLGNGSRETLEVKLKLTAVVKMPERSDFSSLESLSLARFTPPDPSSEWNSFLQSNPMLGHSANVASMPSPALPPAQLNQPNGQSQNSMNDTRYMDTRHDSAPPQPSRPASIPPANAMPPTSLPPTNMSLAPARPLAPTDNVPSPVGGSQPMDVSADKSARPSRPSSRASRSRAPTGRPRGRPRKKPLDTGSTSAAEEATDGDEGPQRKRAKVTQGEYSLIAPFGSAPDSLRVAASTSGSLRNMRPIGVGADNHTANHLQDVPRAPTPVPDVPFLQRQQQRMRFVENKPRSESLGDLDCPPVYQPQSVYQTQQGQLATQIAMNQDARSPTESVAQSPDQVYTPEDSPEDLGSSPPVPRTSVYIQSSPPASSPILPAMPMPQVDSGFMSGGIDDYFDDDELVQELPRTKEHDLPTQRQGQAPSAPPPQPASKPNIKKPSRSQQQKPPNFPFHEVNPGPPELLPTTSIFNPAGKAKTLNRPPALNVSGLKKPANRSFKRSNTAPNSVIPQQTPRLQEQSASQQPEASMLGPHDRQHQQLEQPAAPHDESVHSSIVTVLQEALKSEVGNEANSIPRSESGAPIADMVPVPERPMTTEPVLTLPTQPSSKPASRPASRGPSAPPVPESDPIAELPAPSRSFMSEPGGPPSDSEPPRYSKNQVKKQSIKERLETAIQKGEQPPFCNNCGAIETPTWRKIWTQDHHGVPGFHEFSDKPGCVTTVDVLERDSKGLPSAYRLIKKHLGPTEDKKLWKESLLCNPCGIWLAKFKCHRPPDRWEKDAARLGQPRRKRENKNGNGRSKKSRSKSDAQMNPTSEAYFTTDPIGPGDQDSPKRGHEFSHPPGHQNNAILDNDNEKNQSLQSIILNLRSSSEQRGPGSTHSRGSGTADSPIAVEDDLGTTRRILFPSPRKDGVPKVLGELNVNLIQTNTNFQEPKSASAGKENANLNSDRSDTPTPGNHDDLEQELFGTPPNRPSTPPLKSASSGVFKTPTRPTPSHRPITRSISRSIRSVRTIPKSPGQAFNQLLRTPSKTPRSSGGSNIMMLSTGRRRSPRNGGLHTHFALLDEEMGHNHSTVHFDSPFTTTLNQLLSEANDFTAGSPSHGLVDLDLISLPNLDSDAVSQHLANANALDFGNFLSTDLIMPSSPPLMRNPGGVLNFGGSLGDNLWAQLDRAGTSAMEKGVLEALDAGVDDL</sequence>